<gene>
    <name evidence="5" type="ORF">BC938DRAFT_472523</name>
</gene>
<keyword evidence="6" id="KW-1185">Reference proteome</keyword>
<evidence type="ECO:0000313" key="5">
    <source>
        <dbReference type="EMBL" id="RUS25179.1"/>
    </source>
</evidence>
<dbReference type="GO" id="GO:0000775">
    <property type="term" value="C:chromosome, centromeric region"/>
    <property type="evidence" value="ECO:0007669"/>
    <property type="project" value="InterPro"/>
</dbReference>
<feature type="compositionally biased region" description="Basic and acidic residues" evidence="3">
    <location>
        <begin position="264"/>
        <end position="277"/>
    </location>
</feature>
<dbReference type="EMBL" id="RBNJ01013717">
    <property type="protein sequence ID" value="RUS25179.1"/>
    <property type="molecule type" value="Genomic_DNA"/>
</dbReference>
<evidence type="ECO:0000259" key="4">
    <source>
        <dbReference type="Pfam" id="PF07557"/>
    </source>
</evidence>
<feature type="domain" description="Shugoshin C-terminal" evidence="4">
    <location>
        <begin position="230"/>
        <end position="250"/>
    </location>
</feature>
<evidence type="ECO:0000313" key="6">
    <source>
        <dbReference type="Proteomes" id="UP000274822"/>
    </source>
</evidence>
<name>A0A433Q5X9_9FUNG</name>
<evidence type="ECO:0000256" key="3">
    <source>
        <dbReference type="SAM" id="MobiDB-lite"/>
    </source>
</evidence>
<protein>
    <recommendedName>
        <fullName evidence="4">Shugoshin C-terminal domain-containing protein</fullName>
    </recommendedName>
</protein>
<comment type="similarity">
    <text evidence="1">Belongs to the shugoshin family.</text>
</comment>
<proteinExistence type="inferred from homology"/>
<organism evidence="5 6">
    <name type="scientific">Jimgerdemannia flammicorona</name>
    <dbReference type="NCBI Taxonomy" id="994334"/>
    <lineage>
        <taxon>Eukaryota</taxon>
        <taxon>Fungi</taxon>
        <taxon>Fungi incertae sedis</taxon>
        <taxon>Mucoromycota</taxon>
        <taxon>Mucoromycotina</taxon>
        <taxon>Endogonomycetes</taxon>
        <taxon>Endogonales</taxon>
        <taxon>Endogonaceae</taxon>
        <taxon>Jimgerdemannia</taxon>
    </lineage>
</organism>
<comment type="caution">
    <text evidence="5">The sequence shown here is derived from an EMBL/GenBank/DDBJ whole genome shotgun (WGS) entry which is preliminary data.</text>
</comment>
<dbReference type="AlphaFoldDB" id="A0A433Q5X9"/>
<dbReference type="Pfam" id="PF07557">
    <property type="entry name" value="Shugoshin_C"/>
    <property type="match status" value="1"/>
</dbReference>
<dbReference type="GO" id="GO:0005634">
    <property type="term" value="C:nucleus"/>
    <property type="evidence" value="ECO:0007669"/>
    <property type="project" value="InterPro"/>
</dbReference>
<evidence type="ECO:0000256" key="1">
    <source>
        <dbReference type="ARBA" id="ARBA00010845"/>
    </source>
</evidence>
<reference evidence="5 6" key="1">
    <citation type="journal article" date="2018" name="New Phytol.">
        <title>Phylogenomics of Endogonaceae and evolution of mycorrhizas within Mucoromycota.</title>
        <authorList>
            <person name="Chang Y."/>
            <person name="Desiro A."/>
            <person name="Na H."/>
            <person name="Sandor L."/>
            <person name="Lipzen A."/>
            <person name="Clum A."/>
            <person name="Barry K."/>
            <person name="Grigoriev I.V."/>
            <person name="Martin F.M."/>
            <person name="Stajich J.E."/>
            <person name="Smith M.E."/>
            <person name="Bonito G."/>
            <person name="Spatafora J.W."/>
        </authorList>
    </citation>
    <scope>NUCLEOTIDE SEQUENCE [LARGE SCALE GENOMIC DNA]</scope>
    <source>
        <strain evidence="5 6">AD002</strain>
    </source>
</reference>
<evidence type="ECO:0000256" key="2">
    <source>
        <dbReference type="ARBA" id="ARBA00022829"/>
    </source>
</evidence>
<accession>A0A433Q5X9</accession>
<dbReference type="InterPro" id="IPR011515">
    <property type="entry name" value="Shugoshin_C"/>
</dbReference>
<dbReference type="GO" id="GO:0045132">
    <property type="term" value="P:meiotic chromosome segregation"/>
    <property type="evidence" value="ECO:0007669"/>
    <property type="project" value="InterPro"/>
</dbReference>
<feature type="compositionally biased region" description="Pro residues" evidence="3">
    <location>
        <begin position="203"/>
        <end position="214"/>
    </location>
</feature>
<feature type="region of interest" description="Disordered" evidence="3">
    <location>
        <begin position="197"/>
        <end position="239"/>
    </location>
</feature>
<keyword evidence="2" id="KW-0159">Chromosome partition</keyword>
<feature type="region of interest" description="Disordered" evidence="3">
    <location>
        <begin position="264"/>
        <end position="286"/>
    </location>
</feature>
<sequence>MHNSHLGTSTIVTDDDDMIMVDVQAHDPLLQQSTLPASKPEQLQAHRRYRELQKAAVSFQPVLETIQEHLDIHESPTVAVGILESPLSTAIIRPTDTHEFPSCTATPPAGTHEFPSCTATLPVSTHELPSCTATLPADAHESPKSTATYNATGILELCPTSAAIDHPTNTLESSASTTTNIVHSASIYEPRASSTIFKLPTSSTPPRPSAPAEPPASSIIDPDDLHGEPRGLRRRAPTNYALPSLHRKLRQGDPYTFILAKRKVCEAESGGDGREGGEEGEEGWEG</sequence>
<dbReference type="Proteomes" id="UP000274822">
    <property type="component" value="Unassembled WGS sequence"/>
</dbReference>